<evidence type="ECO:0000313" key="1">
    <source>
        <dbReference type="EMBL" id="PRY24397.1"/>
    </source>
</evidence>
<reference evidence="1 2" key="1">
    <citation type="submission" date="2018-03" db="EMBL/GenBank/DDBJ databases">
        <title>Genomic Encyclopedia of Archaeal and Bacterial Type Strains, Phase II (KMG-II): from individual species to whole genera.</title>
        <authorList>
            <person name="Goeker M."/>
        </authorList>
    </citation>
    <scope>NUCLEOTIDE SEQUENCE [LARGE SCALE GENOMIC DNA]</scope>
    <source>
        <strain evidence="1 2">DSM 29328</strain>
    </source>
</reference>
<dbReference type="Proteomes" id="UP000239480">
    <property type="component" value="Unassembled WGS sequence"/>
</dbReference>
<keyword evidence="2" id="KW-1185">Reference proteome</keyword>
<dbReference type="AlphaFoldDB" id="A0A2T0RTE0"/>
<keyword evidence="1" id="KW-0969">Cilium</keyword>
<keyword evidence="1" id="KW-0282">Flagellum</keyword>
<evidence type="ECO:0000313" key="2">
    <source>
        <dbReference type="Proteomes" id="UP000239480"/>
    </source>
</evidence>
<protein>
    <submittedName>
        <fullName evidence="1">Flagellar basal-body rod protein FlgB</fullName>
    </submittedName>
</protein>
<dbReference type="RefSeq" id="WP_211300977.1">
    <property type="nucleotide sequence ID" value="NZ_PVTD01000003.1"/>
</dbReference>
<dbReference type="EMBL" id="PVTD01000003">
    <property type="protein sequence ID" value="PRY24397.1"/>
    <property type="molecule type" value="Genomic_DNA"/>
</dbReference>
<proteinExistence type="predicted"/>
<organism evidence="1 2">
    <name type="scientific">Aliiruegeria haliotis</name>
    <dbReference type="NCBI Taxonomy" id="1280846"/>
    <lineage>
        <taxon>Bacteria</taxon>
        <taxon>Pseudomonadati</taxon>
        <taxon>Pseudomonadota</taxon>
        <taxon>Alphaproteobacteria</taxon>
        <taxon>Rhodobacterales</taxon>
        <taxon>Roseobacteraceae</taxon>
        <taxon>Aliiruegeria</taxon>
    </lineage>
</organism>
<keyword evidence="1" id="KW-0966">Cell projection</keyword>
<sequence>MFEKLEIFRMAQGLSQHAASRQAVVARNIAHADTPGYRARDVESFQDVWGAQGAASDGMRRSRAGHVHAAATDTSIREMVVRSDTADPNGNTVSLETEIVKSAEVRQQHDMALSVYRSGMNVLRASLGRG</sequence>
<gene>
    <name evidence="1" type="ORF">CLV78_103263</name>
</gene>
<accession>A0A2T0RTE0</accession>
<comment type="caution">
    <text evidence="1">The sequence shown here is derived from an EMBL/GenBank/DDBJ whole genome shotgun (WGS) entry which is preliminary data.</text>
</comment>
<name>A0A2T0RTE0_9RHOB</name>
<dbReference type="NCBIfam" id="NF009270">
    <property type="entry name" value="PRK12627.1"/>
    <property type="match status" value="1"/>
</dbReference>